<dbReference type="Gene3D" id="3.40.190.10">
    <property type="entry name" value="Periplasmic binding protein-like II"/>
    <property type="match status" value="2"/>
</dbReference>
<evidence type="ECO:0000259" key="5">
    <source>
        <dbReference type="PROSITE" id="PS50931"/>
    </source>
</evidence>
<keyword evidence="3" id="KW-0238">DNA-binding</keyword>
<evidence type="ECO:0000256" key="2">
    <source>
        <dbReference type="ARBA" id="ARBA00023015"/>
    </source>
</evidence>
<name>A0ABV6SBC6_9SPHN</name>
<dbReference type="SUPFAM" id="SSF53850">
    <property type="entry name" value="Periplasmic binding protein-like II"/>
    <property type="match status" value="1"/>
</dbReference>
<dbReference type="InterPro" id="IPR036388">
    <property type="entry name" value="WH-like_DNA-bd_sf"/>
</dbReference>
<evidence type="ECO:0000313" key="7">
    <source>
        <dbReference type="Proteomes" id="UP001589858"/>
    </source>
</evidence>
<dbReference type="PROSITE" id="PS50931">
    <property type="entry name" value="HTH_LYSR"/>
    <property type="match status" value="1"/>
</dbReference>
<dbReference type="Pfam" id="PF00126">
    <property type="entry name" value="HTH_1"/>
    <property type="match status" value="1"/>
</dbReference>
<dbReference type="InterPro" id="IPR036390">
    <property type="entry name" value="WH_DNA-bd_sf"/>
</dbReference>
<evidence type="ECO:0000256" key="1">
    <source>
        <dbReference type="ARBA" id="ARBA00009437"/>
    </source>
</evidence>
<organism evidence="6 7">
    <name type="scientific">Novosphingobium clariflavum</name>
    <dbReference type="NCBI Taxonomy" id="2029884"/>
    <lineage>
        <taxon>Bacteria</taxon>
        <taxon>Pseudomonadati</taxon>
        <taxon>Pseudomonadota</taxon>
        <taxon>Alphaproteobacteria</taxon>
        <taxon>Sphingomonadales</taxon>
        <taxon>Sphingomonadaceae</taxon>
        <taxon>Novosphingobium</taxon>
    </lineage>
</organism>
<accession>A0ABV6SBC6</accession>
<comment type="caution">
    <text evidence="6">The sequence shown here is derived from an EMBL/GenBank/DDBJ whole genome shotgun (WGS) entry which is preliminary data.</text>
</comment>
<gene>
    <name evidence="6" type="ORF">ACFFF8_17125</name>
</gene>
<dbReference type="Proteomes" id="UP001589858">
    <property type="component" value="Unassembled WGS sequence"/>
</dbReference>
<dbReference type="PANTHER" id="PTHR30537">
    <property type="entry name" value="HTH-TYPE TRANSCRIPTIONAL REGULATOR"/>
    <property type="match status" value="1"/>
</dbReference>
<evidence type="ECO:0000313" key="6">
    <source>
        <dbReference type="EMBL" id="MFC0686311.1"/>
    </source>
</evidence>
<proteinExistence type="inferred from homology"/>
<keyword evidence="2" id="KW-0805">Transcription regulation</keyword>
<dbReference type="InterPro" id="IPR000847">
    <property type="entry name" value="LysR_HTH_N"/>
</dbReference>
<dbReference type="Gene3D" id="1.10.10.10">
    <property type="entry name" value="Winged helix-like DNA-binding domain superfamily/Winged helix DNA-binding domain"/>
    <property type="match status" value="1"/>
</dbReference>
<feature type="domain" description="HTH lysR-type" evidence="5">
    <location>
        <begin position="10"/>
        <end position="67"/>
    </location>
</feature>
<keyword evidence="4" id="KW-0804">Transcription</keyword>
<comment type="similarity">
    <text evidence="1">Belongs to the LysR transcriptional regulatory family.</text>
</comment>
<dbReference type="InterPro" id="IPR005119">
    <property type="entry name" value="LysR_subst-bd"/>
</dbReference>
<dbReference type="SUPFAM" id="SSF46785">
    <property type="entry name" value="Winged helix' DNA-binding domain"/>
    <property type="match status" value="1"/>
</dbReference>
<dbReference type="PRINTS" id="PR00039">
    <property type="entry name" value="HTHLYSR"/>
</dbReference>
<protein>
    <submittedName>
        <fullName evidence="6">LysR substrate-binding domain-containing protein</fullName>
    </submittedName>
</protein>
<evidence type="ECO:0000256" key="3">
    <source>
        <dbReference type="ARBA" id="ARBA00023125"/>
    </source>
</evidence>
<dbReference type="PANTHER" id="PTHR30537:SF26">
    <property type="entry name" value="GLYCINE CLEAVAGE SYSTEM TRANSCRIPTIONAL ACTIVATOR"/>
    <property type="match status" value="1"/>
</dbReference>
<dbReference type="Pfam" id="PF03466">
    <property type="entry name" value="LysR_substrate"/>
    <property type="match status" value="1"/>
</dbReference>
<dbReference type="EMBL" id="JBHLTM010000064">
    <property type="protein sequence ID" value="MFC0686311.1"/>
    <property type="molecule type" value="Genomic_DNA"/>
</dbReference>
<sequence>MNYDDRRRLPPMAMLHCFEASARLGSFSRAGAALNLTQSAVSRHVANLEQWLGTALFDRHGRRVALNDKGQDYLDDLAPALAAIRRATGRFLEPAPEHVIELAVLPGFGMRWLAPRLPRLTQKHPDLVINIASRVDLFDFAREPFHAAIHVGDPDWPDAEHDLLFREHVVPVISPALADQHEVRRPKDLLRVPLLVQSQRKDAWSRWLRPFGLDAPDAGTMPSISHFLMLAQAVKAGGGAALIPSFLIEPELASGELVIPFETPSPEMPPGDARSYWLAFPQGSPKTKAFAAFRDWMREECTRQP</sequence>
<dbReference type="RefSeq" id="WP_267221835.1">
    <property type="nucleotide sequence ID" value="NZ_JAPCWC010000012.1"/>
</dbReference>
<keyword evidence="7" id="KW-1185">Reference proteome</keyword>
<dbReference type="InterPro" id="IPR058163">
    <property type="entry name" value="LysR-type_TF_proteobact-type"/>
</dbReference>
<evidence type="ECO:0000256" key="4">
    <source>
        <dbReference type="ARBA" id="ARBA00023163"/>
    </source>
</evidence>
<reference evidence="6 7" key="1">
    <citation type="submission" date="2024-09" db="EMBL/GenBank/DDBJ databases">
        <authorList>
            <person name="Sun Q."/>
            <person name="Mori K."/>
        </authorList>
    </citation>
    <scope>NUCLEOTIDE SEQUENCE [LARGE SCALE GENOMIC DNA]</scope>
    <source>
        <strain evidence="6 7">CICC 11035S</strain>
    </source>
</reference>